<feature type="region of interest" description="Disordered" evidence="3">
    <location>
        <begin position="478"/>
        <end position="510"/>
    </location>
</feature>
<accession>A0A835XKR7</accession>
<protein>
    <recommendedName>
        <fullName evidence="9">Peptidase C1A papain C-terminal domain-containing protein</fullName>
    </recommendedName>
</protein>
<dbReference type="GO" id="GO:0006508">
    <property type="term" value="P:proteolysis"/>
    <property type="evidence" value="ECO:0007669"/>
    <property type="project" value="InterPro"/>
</dbReference>
<evidence type="ECO:0000313" key="7">
    <source>
        <dbReference type="EMBL" id="KAG2485898.1"/>
    </source>
</evidence>
<sequence>MPQAAPWRRGAPLTAAALPPSMGPLLALALTLALALALPGPASAQRRPGGPLDASPAGGRDPRLLGSVAGDAAAIRADTALLRANASAEASAAAAKAPDQAWADFKARWGRSYGAEEEGAHSAAFARALAFTAAYNANASASAFMRLGPLSDATPDEFRRLHGIDPSAGNATAARALLTTAPAAELGAGGGSGSGSSALPPGPPSPSAVNWVARGRVAPIANQGQCGDCWAFAATAVVESMQAIAAATNATSLSPQQVLDCTPPRFKGNGTSSADGCGGASELWAGLVFPYARLGLATAQQQPYGGAQGACSDGVGLAVNLTGVGAVAGGSEAALMAALNAGPIVVSVAASSAAFQYYGGGVFDDFAACAACRDPSGAPTTCVVDHAVALVGYDSAEGYWILRNSWGPDWGIGGYMLLAMGTRIGHSTGMCRILEYGAASASVGGGGPVPSYWEASLPSRAVVNQVFYGGQPLAFDLMPPSPPPAPPRPPGSAPPPPSPPGGAAGAPRPRPWASGAVAALLGLALALAAGGARG</sequence>
<feature type="domain" description="Cathepsin propeptide inhibitor" evidence="6">
    <location>
        <begin position="102"/>
        <end position="158"/>
    </location>
</feature>
<gene>
    <name evidence="7" type="ORF">HYH03_015343</name>
</gene>
<dbReference type="SMART" id="SM00645">
    <property type="entry name" value="Pept_C1"/>
    <property type="match status" value="1"/>
</dbReference>
<dbReference type="PROSITE" id="PS00640">
    <property type="entry name" value="THIOL_PROTEASE_ASN"/>
    <property type="match status" value="1"/>
</dbReference>
<keyword evidence="4" id="KW-0732">Signal</keyword>
<evidence type="ECO:0000259" key="6">
    <source>
        <dbReference type="SMART" id="SM00848"/>
    </source>
</evidence>
<proteinExistence type="inferred from homology"/>
<dbReference type="PROSITE" id="PS00639">
    <property type="entry name" value="THIOL_PROTEASE_HIS"/>
    <property type="match status" value="1"/>
</dbReference>
<dbReference type="InterPro" id="IPR013128">
    <property type="entry name" value="Peptidase_C1A"/>
</dbReference>
<evidence type="ECO:0000256" key="1">
    <source>
        <dbReference type="ARBA" id="ARBA00008455"/>
    </source>
</evidence>
<feature type="compositionally biased region" description="Pro residues" evidence="3">
    <location>
        <begin position="479"/>
        <end position="500"/>
    </location>
</feature>
<dbReference type="Pfam" id="PF00112">
    <property type="entry name" value="Peptidase_C1"/>
    <property type="match status" value="1"/>
</dbReference>
<name>A0A835XKR7_9CHLO</name>
<organism evidence="7 8">
    <name type="scientific">Edaphochlamys debaryana</name>
    <dbReference type="NCBI Taxonomy" id="47281"/>
    <lineage>
        <taxon>Eukaryota</taxon>
        <taxon>Viridiplantae</taxon>
        <taxon>Chlorophyta</taxon>
        <taxon>core chlorophytes</taxon>
        <taxon>Chlorophyceae</taxon>
        <taxon>CS clade</taxon>
        <taxon>Chlamydomonadales</taxon>
        <taxon>Chlamydomonadales incertae sedis</taxon>
        <taxon>Edaphochlamys</taxon>
    </lineage>
</organism>
<keyword evidence="8" id="KW-1185">Reference proteome</keyword>
<evidence type="ECO:0000259" key="5">
    <source>
        <dbReference type="SMART" id="SM00645"/>
    </source>
</evidence>
<feature type="signal peptide" evidence="4">
    <location>
        <begin position="1"/>
        <end position="44"/>
    </location>
</feature>
<evidence type="ECO:0008006" key="9">
    <source>
        <dbReference type="Google" id="ProtNLM"/>
    </source>
</evidence>
<dbReference type="Pfam" id="PF08246">
    <property type="entry name" value="Inhibitor_I29"/>
    <property type="match status" value="1"/>
</dbReference>
<comment type="similarity">
    <text evidence="1">Belongs to the peptidase C1 family.</text>
</comment>
<dbReference type="PANTHER" id="PTHR12411">
    <property type="entry name" value="CYSTEINE PROTEASE FAMILY C1-RELATED"/>
    <property type="match status" value="1"/>
</dbReference>
<dbReference type="InterPro" id="IPR039417">
    <property type="entry name" value="Peptidase_C1A_papain-like"/>
</dbReference>
<dbReference type="InterPro" id="IPR025661">
    <property type="entry name" value="Pept_asp_AS"/>
</dbReference>
<dbReference type="PROSITE" id="PS00139">
    <property type="entry name" value="THIOL_PROTEASE_CYS"/>
    <property type="match status" value="1"/>
</dbReference>
<evidence type="ECO:0000313" key="8">
    <source>
        <dbReference type="Proteomes" id="UP000612055"/>
    </source>
</evidence>
<keyword evidence="2" id="KW-1015">Disulfide bond</keyword>
<evidence type="ECO:0000256" key="4">
    <source>
        <dbReference type="SAM" id="SignalP"/>
    </source>
</evidence>
<reference evidence="7" key="1">
    <citation type="journal article" date="2020" name="bioRxiv">
        <title>Comparative genomics of Chlamydomonas.</title>
        <authorList>
            <person name="Craig R.J."/>
            <person name="Hasan A.R."/>
            <person name="Ness R.W."/>
            <person name="Keightley P.D."/>
        </authorList>
    </citation>
    <scope>NUCLEOTIDE SEQUENCE</scope>
    <source>
        <strain evidence="7">CCAP 11/70</strain>
    </source>
</reference>
<dbReference type="AlphaFoldDB" id="A0A835XKR7"/>
<feature type="region of interest" description="Disordered" evidence="3">
    <location>
        <begin position="42"/>
        <end position="61"/>
    </location>
</feature>
<dbReference type="EMBL" id="JAEHOE010000120">
    <property type="protein sequence ID" value="KAG2485898.1"/>
    <property type="molecule type" value="Genomic_DNA"/>
</dbReference>
<dbReference type="InterPro" id="IPR000668">
    <property type="entry name" value="Peptidase_C1A_C"/>
</dbReference>
<dbReference type="Proteomes" id="UP000612055">
    <property type="component" value="Unassembled WGS sequence"/>
</dbReference>
<dbReference type="InterPro" id="IPR038765">
    <property type="entry name" value="Papain-like_cys_pep_sf"/>
</dbReference>
<dbReference type="SUPFAM" id="SSF54001">
    <property type="entry name" value="Cysteine proteinases"/>
    <property type="match status" value="1"/>
</dbReference>
<dbReference type="SMART" id="SM00848">
    <property type="entry name" value="Inhibitor_I29"/>
    <property type="match status" value="1"/>
</dbReference>
<dbReference type="OrthoDB" id="542022at2759"/>
<feature type="region of interest" description="Disordered" evidence="3">
    <location>
        <begin position="188"/>
        <end position="207"/>
    </location>
</feature>
<comment type="caution">
    <text evidence="7">The sequence shown here is derived from an EMBL/GenBank/DDBJ whole genome shotgun (WGS) entry which is preliminary data.</text>
</comment>
<dbReference type="InterPro" id="IPR000169">
    <property type="entry name" value="Pept_cys_AS"/>
</dbReference>
<dbReference type="InterPro" id="IPR025660">
    <property type="entry name" value="Pept_his_AS"/>
</dbReference>
<dbReference type="CDD" id="cd02248">
    <property type="entry name" value="Peptidase_C1A"/>
    <property type="match status" value="1"/>
</dbReference>
<feature type="chain" id="PRO_5032946237" description="Peptidase C1A papain C-terminal domain-containing protein" evidence="4">
    <location>
        <begin position="45"/>
        <end position="534"/>
    </location>
</feature>
<dbReference type="PRINTS" id="PR00705">
    <property type="entry name" value="PAPAIN"/>
</dbReference>
<feature type="domain" description="Peptidase C1A papain C-terminal" evidence="5">
    <location>
        <begin position="205"/>
        <end position="441"/>
    </location>
</feature>
<evidence type="ECO:0000256" key="2">
    <source>
        <dbReference type="ARBA" id="ARBA00023157"/>
    </source>
</evidence>
<evidence type="ECO:0000256" key="3">
    <source>
        <dbReference type="SAM" id="MobiDB-lite"/>
    </source>
</evidence>
<dbReference type="GO" id="GO:0008234">
    <property type="term" value="F:cysteine-type peptidase activity"/>
    <property type="evidence" value="ECO:0007669"/>
    <property type="project" value="InterPro"/>
</dbReference>
<dbReference type="Gene3D" id="3.90.70.10">
    <property type="entry name" value="Cysteine proteinases"/>
    <property type="match status" value="1"/>
</dbReference>
<dbReference type="InterPro" id="IPR013201">
    <property type="entry name" value="Prot_inhib_I29"/>
</dbReference>